<gene>
    <name evidence="1" type="ORF">PGLFYP46_01749</name>
</gene>
<name>A0A6N3BUP0_9FIRM</name>
<proteinExistence type="predicted"/>
<dbReference type="EMBL" id="CACRUP010000017">
    <property type="protein sequence ID" value="VYU05287.1"/>
    <property type="molecule type" value="Genomic_DNA"/>
</dbReference>
<dbReference type="AlphaFoldDB" id="A0A6N3BUP0"/>
<sequence length="167" mass="19744">MRKKLGIALIIILSLLALIYFRSKINNEKLDDKNNSNVMSEEVKANIINKNSNDLYRDVIISQTNDFHGRKLNSQFSFTLLLEKDDKIKFQDPKDYEIKFRLLEDGEVRKFFEYQILSEDFELAKDYQGIEHFRFYLTYSIKEDMGKSENNGPEIYSLHGEINLEDI</sequence>
<accession>A0A6N3BUP0</accession>
<evidence type="ECO:0000313" key="1">
    <source>
        <dbReference type="EMBL" id="VYU05287.1"/>
    </source>
</evidence>
<protein>
    <submittedName>
        <fullName evidence="1">Uncharacterized protein</fullName>
    </submittedName>
</protein>
<dbReference type="RefSeq" id="WP_156701816.1">
    <property type="nucleotide sequence ID" value="NZ_CACRUP010000017.1"/>
</dbReference>
<organism evidence="1">
    <name type="scientific">Peptoniphilus gorbachii</name>
    <dbReference type="NCBI Taxonomy" id="411567"/>
    <lineage>
        <taxon>Bacteria</taxon>
        <taxon>Bacillati</taxon>
        <taxon>Bacillota</taxon>
        <taxon>Tissierellia</taxon>
        <taxon>Tissierellales</taxon>
        <taxon>Peptoniphilaceae</taxon>
        <taxon>Peptoniphilus</taxon>
    </lineage>
</organism>
<reference evidence="1" key="1">
    <citation type="submission" date="2019-11" db="EMBL/GenBank/DDBJ databases">
        <authorList>
            <person name="Feng L."/>
        </authorList>
    </citation>
    <scope>NUCLEOTIDE SEQUENCE</scope>
    <source>
        <strain evidence="1">PgorbachiiLFYP46</strain>
    </source>
</reference>